<evidence type="ECO:0000256" key="6">
    <source>
        <dbReference type="ARBA" id="ARBA00022490"/>
    </source>
</evidence>
<dbReference type="OrthoDB" id="9775031at2"/>
<dbReference type="KEGG" id="vao:FA707_01385"/>
<accession>A0A4D7CTE0</accession>
<evidence type="ECO:0000256" key="18">
    <source>
        <dbReference type="ARBA" id="ARBA00048493"/>
    </source>
</evidence>
<feature type="active site" description="Proton acceptor" evidence="20">
    <location>
        <position position="363"/>
    </location>
</feature>
<feature type="binding site" evidence="20">
    <location>
        <position position="351"/>
    </location>
    <ligand>
        <name>UDP-N-acetyl-alpha-D-glucosamine</name>
        <dbReference type="ChEBI" id="CHEBI:57705"/>
    </ligand>
</feature>
<feature type="binding site" evidence="20">
    <location>
        <position position="103"/>
    </location>
    <ligand>
        <name>Mg(2+)</name>
        <dbReference type="ChEBI" id="CHEBI:18420"/>
    </ligand>
</feature>
<evidence type="ECO:0000256" key="15">
    <source>
        <dbReference type="ARBA" id="ARBA00023315"/>
    </source>
</evidence>
<keyword evidence="15 20" id="KW-0012">Acyltransferase</keyword>
<keyword evidence="13 20" id="KW-0573">Peptidoglycan synthesis</keyword>
<dbReference type="GO" id="GO:0009252">
    <property type="term" value="P:peptidoglycan biosynthetic process"/>
    <property type="evidence" value="ECO:0007669"/>
    <property type="project" value="UniProtKB-UniRule"/>
</dbReference>
<feature type="binding site" evidence="20">
    <location>
        <position position="440"/>
    </location>
    <ligand>
        <name>acetyl-CoA</name>
        <dbReference type="ChEBI" id="CHEBI:57288"/>
    </ligand>
</feature>
<dbReference type="InterPro" id="IPR056729">
    <property type="entry name" value="GMPPB_C"/>
</dbReference>
<feature type="binding site" evidence="20">
    <location>
        <position position="170"/>
    </location>
    <ligand>
        <name>UDP-N-acetyl-alpha-D-glucosamine</name>
        <dbReference type="ChEBI" id="CHEBI:57705"/>
    </ligand>
</feature>
<feature type="domain" description="Nucleotidyl transferase" evidence="21">
    <location>
        <begin position="6"/>
        <end position="218"/>
    </location>
</feature>
<feature type="binding site" evidence="20">
    <location>
        <begin position="9"/>
        <end position="12"/>
    </location>
    <ligand>
        <name>UDP-N-acetyl-alpha-D-glucosamine</name>
        <dbReference type="ChEBI" id="CHEBI:57705"/>
    </ligand>
</feature>
<keyword evidence="9 20" id="KW-0479">Metal-binding</keyword>
<dbReference type="GO" id="GO:0006048">
    <property type="term" value="P:UDP-N-acetylglucosamine biosynthetic process"/>
    <property type="evidence" value="ECO:0007669"/>
    <property type="project" value="UniProtKB-UniPathway"/>
</dbReference>
<name>A0A4D7CTE0_9ENTE</name>
<keyword evidence="7 20" id="KW-0808">Transferase</keyword>
<dbReference type="GO" id="GO:0000287">
    <property type="term" value="F:magnesium ion binding"/>
    <property type="evidence" value="ECO:0007669"/>
    <property type="project" value="UniProtKB-UniRule"/>
</dbReference>
<dbReference type="EC" id="2.7.7.23" evidence="20"/>
<dbReference type="InterPro" id="IPR001451">
    <property type="entry name" value="Hexapep"/>
</dbReference>
<dbReference type="InterPro" id="IPR018357">
    <property type="entry name" value="Hexapep_transf_CS"/>
</dbReference>
<dbReference type="GO" id="GO:0019134">
    <property type="term" value="F:glucosamine-1-phosphate N-acetyltransferase activity"/>
    <property type="evidence" value="ECO:0007669"/>
    <property type="project" value="UniProtKB-UniRule"/>
</dbReference>
<dbReference type="GO" id="GO:0071555">
    <property type="term" value="P:cell wall organization"/>
    <property type="evidence" value="ECO:0007669"/>
    <property type="project" value="UniProtKB-KW"/>
</dbReference>
<dbReference type="Pfam" id="PF00483">
    <property type="entry name" value="NTP_transferase"/>
    <property type="match status" value="1"/>
</dbReference>
<feature type="binding site" evidence="20">
    <location>
        <position position="155"/>
    </location>
    <ligand>
        <name>UDP-N-acetyl-alpha-D-glucosamine</name>
        <dbReference type="ChEBI" id="CHEBI:57705"/>
    </ligand>
</feature>
<evidence type="ECO:0000256" key="4">
    <source>
        <dbReference type="ARBA" id="ARBA00007707"/>
    </source>
</evidence>
<evidence type="ECO:0000256" key="1">
    <source>
        <dbReference type="ARBA" id="ARBA00004496"/>
    </source>
</evidence>
<dbReference type="CDD" id="cd03353">
    <property type="entry name" value="LbH_GlmU_C"/>
    <property type="match status" value="1"/>
</dbReference>
<feature type="domain" description="Mannose-1-phosphate guanyltransferase C-terminal" evidence="22">
    <location>
        <begin position="316"/>
        <end position="403"/>
    </location>
</feature>
<keyword evidence="6 20" id="KW-0963">Cytoplasm</keyword>
<sequence>MNKRYAIILAAGQGSRMKSKKYKVLHEIAGKSMVDHVLTQVETLAPEEVVTIVGFGAEMVKETLGERTKYALQSEQLGTGHAVIQAKDILADKEGTTLVICGDTPLLRAETLQELFETHEQSGAKATVLTAHADNPFAYGRIIRDENGAVLKIVEEKDATDEERKVQEINTGTFCFDNKALFESLAKVGNDNEQNEYYLPDVIGILQAQGEMVAAYQMSEFAESIGVNDRKALAVATAAMRRRINEKHMVNGVTFVNPEATYIDVDVVIGNDTLVEAGVNIKGKTVIGSECVIGANSEIVDSVIQDNVVIQSSSIKNAEIASGADVGPYAHIRPNSKVGENVHIGNFVEIKNATLDKGTKVGHLTYVGDADLGKNINIGCGTVFVNYDGKNKFRSVVADDVFIGCNANLIAPVNVGENAYIAAGSTITEDVPSKNMAIARSRQINKPGYADKLPFSK</sequence>
<evidence type="ECO:0000256" key="19">
    <source>
        <dbReference type="ARBA" id="ARBA00049628"/>
    </source>
</evidence>
<comment type="catalytic activity">
    <reaction evidence="17 20">
        <text>alpha-D-glucosamine 1-phosphate + acetyl-CoA = N-acetyl-alpha-D-glucosamine 1-phosphate + CoA + H(+)</text>
        <dbReference type="Rhea" id="RHEA:13725"/>
        <dbReference type="ChEBI" id="CHEBI:15378"/>
        <dbReference type="ChEBI" id="CHEBI:57287"/>
        <dbReference type="ChEBI" id="CHEBI:57288"/>
        <dbReference type="ChEBI" id="CHEBI:57776"/>
        <dbReference type="ChEBI" id="CHEBI:58516"/>
        <dbReference type="EC" id="2.3.1.157"/>
    </reaction>
</comment>
<reference evidence="23 24" key="1">
    <citation type="submission" date="2019-04" db="EMBL/GenBank/DDBJ databases">
        <title>Vagococcus sp. nov., isolated from faeces of yaks (Bos grunniens).</title>
        <authorList>
            <person name="Ge Y."/>
        </authorList>
    </citation>
    <scope>NUCLEOTIDE SEQUENCE [LARGE SCALE GENOMIC DNA]</scope>
    <source>
        <strain evidence="23 24">MN-17</strain>
    </source>
</reference>
<keyword evidence="11 20" id="KW-0460">Magnesium</keyword>
<dbReference type="Pfam" id="PF25087">
    <property type="entry name" value="GMPPB_C"/>
    <property type="match status" value="1"/>
</dbReference>
<dbReference type="PANTHER" id="PTHR43584:SF3">
    <property type="entry name" value="BIFUNCTIONAL PROTEIN GLMU"/>
    <property type="match status" value="1"/>
</dbReference>
<proteinExistence type="inferred from homology"/>
<comment type="pathway">
    <text evidence="3 20">Nucleotide-sugar biosynthesis; UDP-N-acetyl-alpha-D-glucosamine biosynthesis; UDP-N-acetyl-alpha-D-glucosamine from N-acetyl-alpha-D-glucosamine 1-phosphate: step 1/1.</text>
</comment>
<evidence type="ECO:0000256" key="20">
    <source>
        <dbReference type="HAMAP-Rule" id="MF_01631"/>
    </source>
</evidence>
<feature type="binding site" evidence="20">
    <location>
        <position position="333"/>
    </location>
    <ligand>
        <name>UDP-N-acetyl-alpha-D-glucosamine</name>
        <dbReference type="ChEBI" id="CHEBI:57705"/>
    </ligand>
</feature>
<evidence type="ECO:0000256" key="17">
    <source>
        <dbReference type="ARBA" id="ARBA00048247"/>
    </source>
</evidence>
<evidence type="ECO:0000256" key="16">
    <source>
        <dbReference type="ARBA" id="ARBA00023316"/>
    </source>
</evidence>
<evidence type="ECO:0000259" key="21">
    <source>
        <dbReference type="Pfam" id="PF00483"/>
    </source>
</evidence>
<evidence type="ECO:0000256" key="7">
    <source>
        <dbReference type="ARBA" id="ARBA00022679"/>
    </source>
</evidence>
<comment type="caution">
    <text evidence="20">Lacks conserved residue(s) required for the propagation of feature annotation.</text>
</comment>
<dbReference type="InterPro" id="IPR005835">
    <property type="entry name" value="NTP_transferase_dom"/>
</dbReference>
<dbReference type="InterPro" id="IPR038009">
    <property type="entry name" value="GlmU_C_LbH"/>
</dbReference>
<comment type="similarity">
    <text evidence="5 20">In the N-terminal section; belongs to the N-acetylglucosamine-1-phosphate uridyltransferase family.</text>
</comment>
<dbReference type="GO" id="GO:0005737">
    <property type="term" value="C:cytoplasm"/>
    <property type="evidence" value="ECO:0007669"/>
    <property type="project" value="UniProtKB-SubCell"/>
</dbReference>
<dbReference type="GO" id="GO:0003977">
    <property type="term" value="F:UDP-N-acetylglucosamine diphosphorylase activity"/>
    <property type="evidence" value="ECO:0007669"/>
    <property type="project" value="UniProtKB-UniRule"/>
</dbReference>
<comment type="cofactor">
    <cofactor evidence="20">
        <name>Mg(2+)</name>
        <dbReference type="ChEBI" id="CHEBI:18420"/>
    </cofactor>
    <text evidence="20">Binds 1 Mg(2+) ion per subunit.</text>
</comment>
<evidence type="ECO:0000259" key="22">
    <source>
        <dbReference type="Pfam" id="PF25087"/>
    </source>
</evidence>
<dbReference type="PANTHER" id="PTHR43584">
    <property type="entry name" value="NUCLEOTIDYL TRANSFERASE"/>
    <property type="match status" value="1"/>
</dbReference>
<evidence type="ECO:0000313" key="23">
    <source>
        <dbReference type="EMBL" id="QCI85700.1"/>
    </source>
</evidence>
<protein>
    <recommendedName>
        <fullName evidence="20">Bifunctional protein GlmU</fullName>
    </recommendedName>
    <domain>
        <recommendedName>
            <fullName evidence="20">UDP-N-acetylglucosamine pyrophosphorylase</fullName>
            <ecNumber evidence="20">2.7.7.23</ecNumber>
        </recommendedName>
        <alternativeName>
            <fullName evidence="20">N-acetylglucosamine-1-phosphate uridyltransferase</fullName>
        </alternativeName>
    </domain>
    <domain>
        <recommendedName>
            <fullName evidence="20">Glucosamine-1-phosphate N-acetyltransferase</fullName>
            <ecNumber evidence="20">2.3.1.157</ecNumber>
        </recommendedName>
    </domain>
</protein>
<feature type="binding site" evidence="20">
    <location>
        <position position="140"/>
    </location>
    <ligand>
        <name>UDP-N-acetyl-alpha-D-glucosamine</name>
        <dbReference type="ChEBI" id="CHEBI:57705"/>
    </ligand>
</feature>
<keyword evidence="12 20" id="KW-0133">Cell shape</keyword>
<organism evidence="23 24">
    <name type="scientific">Vagococcus zengguangii</name>
    <dbReference type="NCBI Taxonomy" id="2571750"/>
    <lineage>
        <taxon>Bacteria</taxon>
        <taxon>Bacillati</taxon>
        <taxon>Bacillota</taxon>
        <taxon>Bacilli</taxon>
        <taxon>Lactobacillales</taxon>
        <taxon>Enterococcaceae</taxon>
        <taxon>Vagococcus</taxon>
    </lineage>
</organism>
<evidence type="ECO:0000256" key="12">
    <source>
        <dbReference type="ARBA" id="ARBA00022960"/>
    </source>
</evidence>
<comment type="pathway">
    <text evidence="2 20">Nucleotide-sugar biosynthesis; UDP-N-acetyl-alpha-D-glucosamine biosynthesis; N-acetyl-alpha-D-glucosamine 1-phosphate from alpha-D-glucosamine 6-phosphate (route II): step 2/2.</text>
</comment>
<keyword evidence="24" id="KW-1185">Reference proteome</keyword>
<comment type="catalytic activity">
    <reaction evidence="18 20">
        <text>N-acetyl-alpha-D-glucosamine 1-phosphate + UTP + H(+) = UDP-N-acetyl-alpha-D-glucosamine + diphosphate</text>
        <dbReference type="Rhea" id="RHEA:13509"/>
        <dbReference type="ChEBI" id="CHEBI:15378"/>
        <dbReference type="ChEBI" id="CHEBI:33019"/>
        <dbReference type="ChEBI" id="CHEBI:46398"/>
        <dbReference type="ChEBI" id="CHEBI:57705"/>
        <dbReference type="ChEBI" id="CHEBI:57776"/>
        <dbReference type="EC" id="2.7.7.23"/>
    </reaction>
</comment>
<comment type="pathway">
    <text evidence="20">Bacterial outer membrane biogenesis; LPS lipid A biosynthesis.</text>
</comment>
<evidence type="ECO:0000256" key="14">
    <source>
        <dbReference type="ARBA" id="ARBA00023268"/>
    </source>
</evidence>
<dbReference type="GO" id="GO:0000902">
    <property type="term" value="P:cell morphogenesis"/>
    <property type="evidence" value="ECO:0007669"/>
    <property type="project" value="UniProtKB-UniRule"/>
</dbReference>
<feature type="binding site" evidence="20">
    <location>
        <begin position="386"/>
        <end position="387"/>
    </location>
    <ligand>
        <name>acetyl-CoA</name>
        <dbReference type="ChEBI" id="CHEBI:57288"/>
    </ligand>
</feature>
<evidence type="ECO:0000313" key="24">
    <source>
        <dbReference type="Proteomes" id="UP000298615"/>
    </source>
</evidence>
<feature type="region of interest" description="Linker" evidence="20">
    <location>
        <begin position="231"/>
        <end position="251"/>
    </location>
</feature>
<keyword evidence="8 20" id="KW-0548">Nucleotidyltransferase</keyword>
<dbReference type="EC" id="2.3.1.157" evidence="20"/>
<dbReference type="Gene3D" id="3.90.550.10">
    <property type="entry name" value="Spore Coat Polysaccharide Biosynthesis Protein SpsA, Chain A"/>
    <property type="match status" value="1"/>
</dbReference>
<dbReference type="GO" id="GO:0009245">
    <property type="term" value="P:lipid A biosynthetic process"/>
    <property type="evidence" value="ECO:0007669"/>
    <property type="project" value="UniProtKB-UniRule"/>
</dbReference>
<dbReference type="InterPro" id="IPR050065">
    <property type="entry name" value="GlmU-like"/>
</dbReference>
<dbReference type="UniPathway" id="UPA00113">
    <property type="reaction ID" value="UER00532"/>
</dbReference>
<feature type="binding site" evidence="20">
    <location>
        <position position="23"/>
    </location>
    <ligand>
        <name>UDP-N-acetyl-alpha-D-glucosamine</name>
        <dbReference type="ChEBI" id="CHEBI:57705"/>
    </ligand>
</feature>
<dbReference type="GO" id="GO:0008360">
    <property type="term" value="P:regulation of cell shape"/>
    <property type="evidence" value="ECO:0007669"/>
    <property type="project" value="UniProtKB-KW"/>
</dbReference>
<feature type="binding site" evidence="20">
    <location>
        <position position="228"/>
    </location>
    <ligand>
        <name>UDP-N-acetyl-alpha-D-glucosamine</name>
        <dbReference type="ChEBI" id="CHEBI:57705"/>
    </ligand>
</feature>
<dbReference type="NCBIfam" id="TIGR01173">
    <property type="entry name" value="glmU"/>
    <property type="match status" value="1"/>
</dbReference>
<dbReference type="HAMAP" id="MF_01631">
    <property type="entry name" value="GlmU"/>
    <property type="match status" value="1"/>
</dbReference>
<comment type="subcellular location">
    <subcellularLocation>
        <location evidence="1 20">Cytoplasm</location>
    </subcellularLocation>
</comment>
<feature type="binding site" evidence="20">
    <location>
        <position position="366"/>
    </location>
    <ligand>
        <name>UDP-N-acetyl-alpha-D-glucosamine</name>
        <dbReference type="ChEBI" id="CHEBI:57705"/>
    </ligand>
</feature>
<dbReference type="AlphaFoldDB" id="A0A4D7CTE0"/>
<dbReference type="InterPro" id="IPR005882">
    <property type="entry name" value="Bifunctional_GlmU"/>
</dbReference>
<feature type="binding site" evidence="20">
    <location>
        <position position="73"/>
    </location>
    <ligand>
        <name>UDP-N-acetyl-alpha-D-glucosamine</name>
        <dbReference type="ChEBI" id="CHEBI:57705"/>
    </ligand>
</feature>
<dbReference type="RefSeq" id="WP_136952545.1">
    <property type="nucleotide sequence ID" value="NZ_CP039712.1"/>
</dbReference>
<dbReference type="PROSITE" id="PS00101">
    <property type="entry name" value="HEXAPEP_TRANSFERASES"/>
    <property type="match status" value="1"/>
</dbReference>
<dbReference type="InterPro" id="IPR029044">
    <property type="entry name" value="Nucleotide-diphossugar_trans"/>
</dbReference>
<evidence type="ECO:0000256" key="13">
    <source>
        <dbReference type="ARBA" id="ARBA00022984"/>
    </source>
</evidence>
<dbReference type="GO" id="GO:0016020">
    <property type="term" value="C:membrane"/>
    <property type="evidence" value="ECO:0007669"/>
    <property type="project" value="GOC"/>
</dbReference>
<feature type="binding site" evidence="20">
    <location>
        <begin position="78"/>
        <end position="79"/>
    </location>
    <ligand>
        <name>UDP-N-acetyl-alpha-D-glucosamine</name>
        <dbReference type="ChEBI" id="CHEBI:57705"/>
    </ligand>
</feature>
<dbReference type="Gene3D" id="2.160.10.10">
    <property type="entry name" value="Hexapeptide repeat proteins"/>
    <property type="match status" value="1"/>
</dbReference>
<keyword evidence="14 20" id="KW-0511">Multifunctional enzyme</keyword>
<feature type="binding site" evidence="20">
    <location>
        <position position="228"/>
    </location>
    <ligand>
        <name>Mg(2+)</name>
        <dbReference type="ChEBI" id="CHEBI:18420"/>
    </ligand>
</feature>
<evidence type="ECO:0000256" key="3">
    <source>
        <dbReference type="ARBA" id="ARBA00005208"/>
    </source>
</evidence>
<dbReference type="Pfam" id="PF00132">
    <property type="entry name" value="Hexapep"/>
    <property type="match status" value="1"/>
</dbReference>
<dbReference type="SUPFAM" id="SSF51161">
    <property type="entry name" value="Trimeric LpxA-like enzymes"/>
    <property type="match status" value="1"/>
</dbReference>
<evidence type="ECO:0000256" key="9">
    <source>
        <dbReference type="ARBA" id="ARBA00022723"/>
    </source>
</evidence>
<evidence type="ECO:0000256" key="11">
    <source>
        <dbReference type="ARBA" id="ARBA00022842"/>
    </source>
</evidence>
<evidence type="ECO:0000256" key="8">
    <source>
        <dbReference type="ARBA" id="ARBA00022695"/>
    </source>
</evidence>
<comment type="similarity">
    <text evidence="4 20">In the C-terminal section; belongs to the transferase hexapeptide repeat family.</text>
</comment>
<feature type="binding site" evidence="20">
    <location>
        <position position="377"/>
    </location>
    <ligand>
        <name>UDP-N-acetyl-alpha-D-glucosamine</name>
        <dbReference type="ChEBI" id="CHEBI:57705"/>
    </ligand>
</feature>
<dbReference type="NCBIfam" id="NF010934">
    <property type="entry name" value="PRK14354.1"/>
    <property type="match status" value="1"/>
</dbReference>
<evidence type="ECO:0000256" key="2">
    <source>
        <dbReference type="ARBA" id="ARBA00005166"/>
    </source>
</evidence>
<dbReference type="CDD" id="cd02540">
    <property type="entry name" value="GT2_GlmU_N_bac"/>
    <property type="match status" value="1"/>
</dbReference>
<dbReference type="EMBL" id="CP039712">
    <property type="protein sequence ID" value="QCI85700.1"/>
    <property type="molecule type" value="Genomic_DNA"/>
</dbReference>
<feature type="region of interest" description="N-acetyltransferase" evidence="20">
    <location>
        <begin position="252"/>
        <end position="457"/>
    </location>
</feature>
<dbReference type="Proteomes" id="UP000298615">
    <property type="component" value="Chromosome"/>
</dbReference>
<gene>
    <name evidence="20 23" type="primary">glmU</name>
    <name evidence="23" type="ORF">FA707_01385</name>
</gene>
<dbReference type="SUPFAM" id="SSF53448">
    <property type="entry name" value="Nucleotide-diphospho-sugar transferases"/>
    <property type="match status" value="1"/>
</dbReference>
<comment type="function">
    <text evidence="19 20">Catalyzes the last two sequential reactions in the de novo biosynthetic pathway for UDP-N-acetylglucosamine (UDP-GlcNAc). The C-terminal domain catalyzes the transfer of acetyl group from acetyl coenzyme A to glucosamine-1-phosphate (GlcN-1-P) to produce N-acetylglucosamine-1-phosphate (GlcNAc-1-P), which is converted into UDP-GlcNAc by the transfer of uridine 5-monophosphate (from uridine 5-triphosphate), a reaction catalyzed by the N-terminal domain.</text>
</comment>
<dbReference type="UniPathway" id="UPA00973"/>
<feature type="binding site" evidence="20">
    <location>
        <position position="423"/>
    </location>
    <ligand>
        <name>acetyl-CoA</name>
        <dbReference type="ChEBI" id="CHEBI:57288"/>
    </ligand>
</feature>
<dbReference type="InterPro" id="IPR011004">
    <property type="entry name" value="Trimer_LpxA-like_sf"/>
</dbReference>
<evidence type="ECO:0000256" key="10">
    <source>
        <dbReference type="ARBA" id="ARBA00022737"/>
    </source>
</evidence>
<feature type="region of interest" description="Pyrophosphorylase" evidence="20">
    <location>
        <begin position="1"/>
        <end position="230"/>
    </location>
</feature>
<keyword evidence="16 20" id="KW-0961">Cell wall biogenesis/degradation</keyword>
<comment type="subunit">
    <text evidence="20">Homotrimer.</text>
</comment>
<keyword evidence="10 20" id="KW-0677">Repeat</keyword>
<evidence type="ECO:0000256" key="5">
    <source>
        <dbReference type="ARBA" id="ARBA00007947"/>
    </source>
</evidence>